<dbReference type="GO" id="GO:0005737">
    <property type="term" value="C:cytoplasm"/>
    <property type="evidence" value="ECO:0007669"/>
    <property type="project" value="TreeGrafter"/>
</dbReference>
<dbReference type="RefSeq" id="XP_453042.1">
    <property type="nucleotide sequence ID" value="XM_453042.1"/>
</dbReference>
<dbReference type="SUPFAM" id="SSF51735">
    <property type="entry name" value="NAD(P)-binding Rossmann-fold domains"/>
    <property type="match status" value="1"/>
</dbReference>
<dbReference type="Proteomes" id="UP000000598">
    <property type="component" value="Chromosome C"/>
</dbReference>
<dbReference type="InterPro" id="IPR004104">
    <property type="entry name" value="Gfo/Idh/MocA-like_OxRdtase_C"/>
</dbReference>
<dbReference type="PANTHER" id="PTHR42840:SF5">
    <property type="entry name" value="NAD(P)-BINDING ROSSMANN-FOLD SUPERFAMILY PROTEIN"/>
    <property type="match status" value="1"/>
</dbReference>
<dbReference type="Gene3D" id="3.30.360.10">
    <property type="entry name" value="Dihydrodipicolinate Reductase, domain 2"/>
    <property type="match status" value="1"/>
</dbReference>
<keyword evidence="4" id="KW-1185">Reference proteome</keyword>
<evidence type="ECO:0000313" key="3">
    <source>
        <dbReference type="EMBL" id="CAH01893.1"/>
    </source>
</evidence>
<dbReference type="KEGG" id="kla:KLLA0_C18887g"/>
<dbReference type="GO" id="GO:0000166">
    <property type="term" value="F:nucleotide binding"/>
    <property type="evidence" value="ECO:0007669"/>
    <property type="project" value="InterPro"/>
</dbReference>
<protein>
    <submittedName>
        <fullName evidence="3">KLLA0C18887p</fullName>
    </submittedName>
</protein>
<dbReference type="AlphaFoldDB" id="Q6CSP7"/>
<dbReference type="GO" id="GO:0006740">
    <property type="term" value="P:NADPH regeneration"/>
    <property type="evidence" value="ECO:0007669"/>
    <property type="project" value="TreeGrafter"/>
</dbReference>
<dbReference type="SUPFAM" id="SSF55347">
    <property type="entry name" value="Glyceraldehyde-3-phosphate dehydrogenase-like, C-terminal domain"/>
    <property type="match status" value="1"/>
</dbReference>
<dbReference type="EMBL" id="CR382123">
    <property type="protein sequence ID" value="CAH01893.1"/>
    <property type="molecule type" value="Genomic_DNA"/>
</dbReference>
<dbReference type="OMA" id="IWVGMDE"/>
<proteinExistence type="predicted"/>
<feature type="domain" description="Gfo/Idh/MocA-like oxidoreductase N-terminal" evidence="1">
    <location>
        <begin position="5"/>
        <end position="125"/>
    </location>
</feature>
<dbReference type="GO" id="GO:0016491">
    <property type="term" value="F:oxidoreductase activity"/>
    <property type="evidence" value="ECO:0007669"/>
    <property type="project" value="TreeGrafter"/>
</dbReference>
<organism evidence="3 4">
    <name type="scientific">Kluyveromyces lactis (strain ATCC 8585 / CBS 2359 / DSM 70799 / NBRC 1267 / NRRL Y-1140 / WM37)</name>
    <name type="common">Yeast</name>
    <name type="synonym">Candida sphaerica</name>
    <dbReference type="NCBI Taxonomy" id="284590"/>
    <lineage>
        <taxon>Eukaryota</taxon>
        <taxon>Fungi</taxon>
        <taxon>Dikarya</taxon>
        <taxon>Ascomycota</taxon>
        <taxon>Saccharomycotina</taxon>
        <taxon>Saccharomycetes</taxon>
        <taxon>Saccharomycetales</taxon>
        <taxon>Saccharomycetaceae</taxon>
        <taxon>Kluyveromyces</taxon>
    </lineage>
</organism>
<sequence length="350" mass="38021">MSAPLNVGIVGTGIFARNKHLPTFQQHSDKFKPVACFNRTKSKADAFAVTAGIEESKVYADLDHLLQDDSVDVVDVMVPVQFNYETAKKSVEAGKPVILEKPIEANLEQAKKLVQLAESTELPVAIAENWLHLECVPIMKEKLAKIGPIAAFTYNSTGPFYPSSEYLATSWRKHPEHIGGFLSDGGVHQLALLTTLLGDIGSIAAFSNQLRKESGTNDIVFSSVKLRDSDVIGTFTYGSAFGATEKSVFLKVYGLNGSVTMNINARTCTTIKTMIGSTGEVEAEEETVEVKEQPFFGVEAEFENFYEAVSKKDKSIVKGSPRVAFHHLAIVAAFLESAAKEGTAIVVQQP</sequence>
<gene>
    <name evidence="3" type="ORF">KLLA0_C18887g</name>
</gene>
<dbReference type="InParanoid" id="Q6CSP7"/>
<dbReference type="GeneID" id="2891849"/>
<dbReference type="eggNOG" id="KOG2742">
    <property type="taxonomic scope" value="Eukaryota"/>
</dbReference>
<dbReference type="HOGENOM" id="CLU_023194_3_1_1"/>
<name>Q6CSP7_KLULA</name>
<dbReference type="Pfam" id="PF02894">
    <property type="entry name" value="GFO_IDH_MocA_C"/>
    <property type="match status" value="1"/>
</dbReference>
<evidence type="ECO:0000259" key="1">
    <source>
        <dbReference type="Pfam" id="PF01408"/>
    </source>
</evidence>
<dbReference type="FunCoup" id="Q6CSP7">
    <property type="interactions" value="293"/>
</dbReference>
<reference evidence="3 4" key="1">
    <citation type="journal article" date="2004" name="Nature">
        <title>Genome evolution in yeasts.</title>
        <authorList>
            <consortium name="Genolevures"/>
            <person name="Dujon B."/>
            <person name="Sherman D."/>
            <person name="Fischer G."/>
            <person name="Durrens P."/>
            <person name="Casaregola S."/>
            <person name="Lafontaine I."/>
            <person name="de Montigny J."/>
            <person name="Marck C."/>
            <person name="Neuveglise C."/>
            <person name="Talla E."/>
            <person name="Goffard N."/>
            <person name="Frangeul L."/>
            <person name="Aigle M."/>
            <person name="Anthouard V."/>
            <person name="Babour A."/>
            <person name="Barbe V."/>
            <person name="Barnay S."/>
            <person name="Blanchin S."/>
            <person name="Beckerich J.M."/>
            <person name="Beyne E."/>
            <person name="Bleykasten C."/>
            <person name="Boisrame A."/>
            <person name="Boyer J."/>
            <person name="Cattolico L."/>
            <person name="Confanioleri F."/>
            <person name="de Daruvar A."/>
            <person name="Despons L."/>
            <person name="Fabre E."/>
            <person name="Fairhead C."/>
            <person name="Ferry-Dumazet H."/>
            <person name="Groppi A."/>
            <person name="Hantraye F."/>
            <person name="Hennequin C."/>
            <person name="Jauniaux N."/>
            <person name="Joyet P."/>
            <person name="Kachouri R."/>
            <person name="Kerrest A."/>
            <person name="Koszul R."/>
            <person name="Lemaire M."/>
            <person name="Lesur I."/>
            <person name="Ma L."/>
            <person name="Muller H."/>
            <person name="Nicaud J.M."/>
            <person name="Nikolski M."/>
            <person name="Oztas S."/>
            <person name="Ozier-Kalogeropoulos O."/>
            <person name="Pellenz S."/>
            <person name="Potier S."/>
            <person name="Richard G.F."/>
            <person name="Straub M.L."/>
            <person name="Suleau A."/>
            <person name="Swennene D."/>
            <person name="Tekaia F."/>
            <person name="Wesolowski-Louvel M."/>
            <person name="Westhof E."/>
            <person name="Wirth B."/>
            <person name="Zeniou-Meyer M."/>
            <person name="Zivanovic I."/>
            <person name="Bolotin-Fukuhara M."/>
            <person name="Thierry A."/>
            <person name="Bouchier C."/>
            <person name="Caudron B."/>
            <person name="Scarpelli C."/>
            <person name="Gaillardin C."/>
            <person name="Weissenbach J."/>
            <person name="Wincker P."/>
            <person name="Souciet J.L."/>
        </authorList>
    </citation>
    <scope>NUCLEOTIDE SEQUENCE [LARGE SCALE GENOMIC DNA]</scope>
    <source>
        <strain evidence="4">ATCC 8585 / CBS 2359 / DSM 70799 / NBRC 1267 / NRRL Y-1140 / WM37</strain>
    </source>
</reference>
<accession>Q6CSP7</accession>
<dbReference type="PANTHER" id="PTHR42840">
    <property type="entry name" value="NAD(P)-BINDING ROSSMANN-FOLD SUPERFAMILY PROTEIN-RELATED"/>
    <property type="match status" value="1"/>
</dbReference>
<dbReference type="Pfam" id="PF01408">
    <property type="entry name" value="GFO_IDH_MocA"/>
    <property type="match status" value="1"/>
</dbReference>
<evidence type="ECO:0000313" key="4">
    <source>
        <dbReference type="Proteomes" id="UP000000598"/>
    </source>
</evidence>
<dbReference type="Gene3D" id="3.40.50.720">
    <property type="entry name" value="NAD(P)-binding Rossmann-like Domain"/>
    <property type="match status" value="1"/>
</dbReference>
<evidence type="ECO:0000259" key="2">
    <source>
        <dbReference type="Pfam" id="PF02894"/>
    </source>
</evidence>
<dbReference type="STRING" id="284590.Q6CSP7"/>
<dbReference type="PaxDb" id="284590-Q6CSP7"/>
<dbReference type="InterPro" id="IPR036291">
    <property type="entry name" value="NAD(P)-bd_dom_sf"/>
</dbReference>
<feature type="domain" description="Gfo/Idh/MocA-like oxidoreductase C-terminal" evidence="2">
    <location>
        <begin position="141"/>
        <end position="341"/>
    </location>
</feature>
<dbReference type="InterPro" id="IPR000683">
    <property type="entry name" value="Gfo/Idh/MocA-like_OxRdtase_N"/>
</dbReference>